<dbReference type="GO" id="GO:0043041">
    <property type="term" value="P:amino acid activation for nonribosomal peptide biosynthetic process"/>
    <property type="evidence" value="ECO:0007669"/>
    <property type="project" value="TreeGrafter"/>
</dbReference>
<proteinExistence type="predicted"/>
<dbReference type="InterPro" id="IPR000873">
    <property type="entry name" value="AMP-dep_synth/lig_dom"/>
</dbReference>
<evidence type="ECO:0000259" key="1">
    <source>
        <dbReference type="Pfam" id="PF00501"/>
    </source>
</evidence>
<dbReference type="SUPFAM" id="SSF56801">
    <property type="entry name" value="Acetyl-CoA synthetase-like"/>
    <property type="match status" value="1"/>
</dbReference>
<dbReference type="Pfam" id="PF13193">
    <property type="entry name" value="AMP-binding_C"/>
    <property type="match status" value="1"/>
</dbReference>
<sequence length="532" mass="58731">MPRSTTTASWTDSVSSSRRSTKANAMFSSVLNPIQTQMRENPQHLALVNDSGSYTFAQLGRRVEGIRQALRRHTPRCVMIYGHKQLDAAAAMLACAFEAIPFTFADIANPAARIERIATIVQIDMVLLTCEPRTSFPPLPAPTIITTSLADSSHLLPAVIPSPEQLFYILTTSGSTGEPKGVKISYGNFAAFSDWYIPSLQSERFPGGHVNHACLSFDMGIMDLFPSLAAGKPVLMLNHAHNILPRKNLQLLTESAVKASSWFSTPSFLDIMCMDRQFNAKSLPELRVIFVAGEPVSPSLVQTLQTRFPQAEIRHAYGPTETTCVTHSLCLPPILDAKTICALPLGRPQGTNRIVVWDEWKKPLPAGCHGEIVILGPQVGAGYLPHDLPANRAFGYQDNERYYRTGDIGYLDEQGQLFIQGRKDSQIKWHGNRIDLAEIEKAAGQCDQVKQSAVFIEKNNNVVTELVLCVHLNIDTPAHRDGLRRSLAQRLPAYMVPRVIRFTGPFPLTLHGKTDRQALMRQGETDVGAVSK</sequence>
<feature type="domain" description="AMP-dependent synthetase/ligase" evidence="1">
    <location>
        <begin position="35"/>
        <end position="384"/>
    </location>
</feature>
<name>E0SMF5_DICD3</name>
<dbReference type="EC" id="6.1.1.13" evidence="3"/>
<dbReference type="PANTHER" id="PTHR45527:SF1">
    <property type="entry name" value="FATTY ACID SYNTHASE"/>
    <property type="match status" value="1"/>
</dbReference>
<dbReference type="SMR" id="E0SMF5"/>
<gene>
    <name evidence="3" type="ordered locus">Dda3937_03211</name>
</gene>
<accession>E0SMF5</accession>
<dbReference type="GO" id="GO:0016874">
    <property type="term" value="F:ligase activity"/>
    <property type="evidence" value="ECO:0007669"/>
    <property type="project" value="UniProtKB-KW"/>
</dbReference>
<evidence type="ECO:0000259" key="2">
    <source>
        <dbReference type="Pfam" id="PF13193"/>
    </source>
</evidence>
<dbReference type="InterPro" id="IPR042099">
    <property type="entry name" value="ANL_N_sf"/>
</dbReference>
<dbReference type="HOGENOM" id="CLU_000022_2_12_6"/>
<keyword evidence="4" id="KW-1185">Reference proteome</keyword>
<dbReference type="PROSITE" id="PS00455">
    <property type="entry name" value="AMP_BINDING"/>
    <property type="match status" value="1"/>
</dbReference>
<dbReference type="GO" id="GO:0044550">
    <property type="term" value="P:secondary metabolite biosynthetic process"/>
    <property type="evidence" value="ECO:0007669"/>
    <property type="project" value="TreeGrafter"/>
</dbReference>
<dbReference type="AlphaFoldDB" id="E0SMF5"/>
<evidence type="ECO:0000313" key="4">
    <source>
        <dbReference type="Proteomes" id="UP000006859"/>
    </source>
</evidence>
<dbReference type="KEGG" id="ddd:Dda3937_03211"/>
<dbReference type="Gene3D" id="3.30.300.30">
    <property type="match status" value="1"/>
</dbReference>
<dbReference type="Pfam" id="PF00501">
    <property type="entry name" value="AMP-binding"/>
    <property type="match status" value="1"/>
</dbReference>
<dbReference type="GO" id="GO:0031177">
    <property type="term" value="F:phosphopantetheine binding"/>
    <property type="evidence" value="ECO:0007669"/>
    <property type="project" value="TreeGrafter"/>
</dbReference>
<reference evidence="3 4" key="1">
    <citation type="journal article" date="2011" name="J. Bacteriol.">
        <title>Genome sequence of the plant-pathogenic bacterium Dickeya dadantii 3937.</title>
        <authorList>
            <person name="Glasner J.D."/>
            <person name="Yang C.H."/>
            <person name="Reverchon S."/>
            <person name="Hugouvieux-Cotte-Pattat N."/>
            <person name="Condemine G."/>
            <person name="Bohin J.P."/>
            <person name="Van Gijsegem F."/>
            <person name="Yang S."/>
            <person name="Franza T."/>
            <person name="Expert D."/>
            <person name="Plunkett G. III"/>
            <person name="San Francisco M.J."/>
            <person name="Charkowski A.O."/>
            <person name="Py B."/>
            <person name="Bell K."/>
            <person name="Rauscher L."/>
            <person name="Rodriguez-Palenzuela P."/>
            <person name="Toussaint A."/>
            <person name="Holeva M.C."/>
            <person name="He S.Y."/>
            <person name="Douet V."/>
            <person name="Boccara M."/>
            <person name="Blanco C."/>
            <person name="Toth I."/>
            <person name="Anderson B.D."/>
            <person name="Biehl B.S."/>
            <person name="Mau B."/>
            <person name="Flynn S.M."/>
            <person name="Barras F."/>
            <person name="Lindeberg M."/>
            <person name="Birch P.R."/>
            <person name="Tsuyumu S."/>
            <person name="Shi X."/>
            <person name="Hibbing M."/>
            <person name="Yap M.N."/>
            <person name="Carpentier M."/>
            <person name="Dassa E."/>
            <person name="Umehara M."/>
            <person name="Kim J.F."/>
            <person name="Rusch M."/>
            <person name="Soni P."/>
            <person name="Mayhew G.F."/>
            <person name="Fouts D.E."/>
            <person name="Gill S.R."/>
            <person name="Blattner F.R."/>
            <person name="Keen N.T."/>
            <person name="Perna N.T."/>
        </authorList>
    </citation>
    <scope>NUCLEOTIDE SEQUENCE [LARGE SCALE GENOMIC DNA]</scope>
    <source>
        <strain evidence="3 4">3937</strain>
    </source>
</reference>
<dbReference type="Proteomes" id="UP000006859">
    <property type="component" value="Chromosome"/>
</dbReference>
<dbReference type="PANTHER" id="PTHR45527">
    <property type="entry name" value="NONRIBOSOMAL PEPTIDE SYNTHETASE"/>
    <property type="match status" value="1"/>
</dbReference>
<keyword evidence="3" id="KW-0436">Ligase</keyword>
<organism evidence="3 4">
    <name type="scientific">Dickeya dadantii (strain 3937)</name>
    <name type="common">Erwinia chrysanthemi (strain 3937)</name>
    <dbReference type="NCBI Taxonomy" id="198628"/>
    <lineage>
        <taxon>Bacteria</taxon>
        <taxon>Pseudomonadati</taxon>
        <taxon>Pseudomonadota</taxon>
        <taxon>Gammaproteobacteria</taxon>
        <taxon>Enterobacterales</taxon>
        <taxon>Pectobacteriaceae</taxon>
        <taxon>Dickeya</taxon>
    </lineage>
</organism>
<dbReference type="STRING" id="198628.Dda3937_03211"/>
<dbReference type="InterPro" id="IPR020845">
    <property type="entry name" value="AMP-binding_CS"/>
</dbReference>
<dbReference type="InterPro" id="IPR025110">
    <property type="entry name" value="AMP-bd_C"/>
</dbReference>
<dbReference type="Gene3D" id="3.40.50.12780">
    <property type="entry name" value="N-terminal domain of ligase-like"/>
    <property type="match status" value="1"/>
</dbReference>
<evidence type="ECO:0000313" key="3">
    <source>
        <dbReference type="EMBL" id="ADN00594.1"/>
    </source>
</evidence>
<dbReference type="GO" id="GO:0005737">
    <property type="term" value="C:cytoplasm"/>
    <property type="evidence" value="ECO:0007669"/>
    <property type="project" value="TreeGrafter"/>
</dbReference>
<dbReference type="EMBL" id="CP002038">
    <property type="protein sequence ID" value="ADN00594.1"/>
    <property type="molecule type" value="Genomic_DNA"/>
</dbReference>
<protein>
    <submittedName>
        <fullName evidence="3">D-alanine--poly(Phosphoribitol) ligase subunit 1</fullName>
        <ecNumber evidence="3">6.1.1.13</ecNumber>
    </submittedName>
</protein>
<dbReference type="InterPro" id="IPR045851">
    <property type="entry name" value="AMP-bd_C_sf"/>
</dbReference>
<dbReference type="eggNOG" id="COG1020">
    <property type="taxonomic scope" value="Bacteria"/>
</dbReference>
<feature type="domain" description="AMP-binding enzyme C-terminal" evidence="2">
    <location>
        <begin position="438"/>
        <end position="513"/>
    </location>
</feature>